<dbReference type="FunFam" id="3.30.160.60:FF:000446">
    <property type="entry name" value="Zinc finger protein"/>
    <property type="match status" value="1"/>
</dbReference>
<accession>A0A1X6N3N3</accession>
<keyword evidence="1" id="KW-0479">Metal-binding</keyword>
<dbReference type="InterPro" id="IPR013087">
    <property type="entry name" value="Znf_C2H2_type"/>
</dbReference>
<dbReference type="SUPFAM" id="SSF57667">
    <property type="entry name" value="beta-beta-alpha zinc fingers"/>
    <property type="match status" value="1"/>
</dbReference>
<keyword evidence="8" id="KW-1185">Reference proteome</keyword>
<name>A0A1X6N3N3_9APHY</name>
<dbReference type="AlphaFoldDB" id="A0A1X6N3N3"/>
<dbReference type="Pfam" id="PF00096">
    <property type="entry name" value="zf-C2H2"/>
    <property type="match status" value="1"/>
</dbReference>
<evidence type="ECO:0000313" key="8">
    <source>
        <dbReference type="Proteomes" id="UP000194127"/>
    </source>
</evidence>
<organism evidence="7 8">
    <name type="scientific">Postia placenta MAD-698-R-SB12</name>
    <dbReference type="NCBI Taxonomy" id="670580"/>
    <lineage>
        <taxon>Eukaryota</taxon>
        <taxon>Fungi</taxon>
        <taxon>Dikarya</taxon>
        <taxon>Basidiomycota</taxon>
        <taxon>Agaricomycotina</taxon>
        <taxon>Agaricomycetes</taxon>
        <taxon>Polyporales</taxon>
        <taxon>Adustoporiaceae</taxon>
        <taxon>Rhodonia</taxon>
    </lineage>
</organism>
<evidence type="ECO:0000256" key="1">
    <source>
        <dbReference type="ARBA" id="ARBA00022723"/>
    </source>
</evidence>
<dbReference type="RefSeq" id="XP_024340031.1">
    <property type="nucleotide sequence ID" value="XM_024477550.1"/>
</dbReference>
<proteinExistence type="predicted"/>
<gene>
    <name evidence="7" type="ORF">POSPLADRAFT_1039474</name>
</gene>
<dbReference type="Proteomes" id="UP000194127">
    <property type="component" value="Unassembled WGS sequence"/>
</dbReference>
<feature type="domain" description="C2H2-type" evidence="6">
    <location>
        <begin position="45"/>
        <end position="70"/>
    </location>
</feature>
<evidence type="ECO:0000259" key="6">
    <source>
        <dbReference type="PROSITE" id="PS50157"/>
    </source>
</evidence>
<evidence type="ECO:0000256" key="2">
    <source>
        <dbReference type="ARBA" id="ARBA00022771"/>
    </source>
</evidence>
<dbReference type="GO" id="GO:0008270">
    <property type="term" value="F:zinc ion binding"/>
    <property type="evidence" value="ECO:0007669"/>
    <property type="project" value="UniProtKB-KW"/>
</dbReference>
<evidence type="ECO:0000256" key="5">
    <source>
        <dbReference type="SAM" id="MobiDB-lite"/>
    </source>
</evidence>
<dbReference type="InterPro" id="IPR036236">
    <property type="entry name" value="Znf_C2H2_sf"/>
</dbReference>
<protein>
    <recommendedName>
        <fullName evidence="6">C2H2-type domain-containing protein</fullName>
    </recommendedName>
</protein>
<dbReference type="PROSITE" id="PS00028">
    <property type="entry name" value="ZINC_FINGER_C2H2_1"/>
    <property type="match status" value="1"/>
</dbReference>
<dbReference type="EMBL" id="KZ110595">
    <property type="protein sequence ID" value="OSX63237.1"/>
    <property type="molecule type" value="Genomic_DNA"/>
</dbReference>
<keyword evidence="3" id="KW-0862">Zinc</keyword>
<evidence type="ECO:0000256" key="3">
    <source>
        <dbReference type="ARBA" id="ARBA00022833"/>
    </source>
</evidence>
<evidence type="ECO:0000256" key="4">
    <source>
        <dbReference type="PROSITE-ProRule" id="PRU00042"/>
    </source>
</evidence>
<evidence type="ECO:0000313" key="7">
    <source>
        <dbReference type="EMBL" id="OSX63237.1"/>
    </source>
</evidence>
<keyword evidence="2 4" id="KW-0863">Zinc-finger</keyword>
<dbReference type="GeneID" id="36322500"/>
<sequence>MLTRFPPPRHPALPVQAQAATLVRGSQQDGNIIPTTADDTADGPIKCKVCGKVYAQKQNLNRHAQTTHLGGISRHDALKRHLDNIHKLSDLEAKEDIALGAAGNDPHQVKRERYARHSSIPGVSHCPAS</sequence>
<dbReference type="PROSITE" id="PS50157">
    <property type="entry name" value="ZINC_FINGER_C2H2_2"/>
    <property type="match status" value="1"/>
</dbReference>
<feature type="region of interest" description="Disordered" evidence="5">
    <location>
        <begin position="99"/>
        <end position="129"/>
    </location>
</feature>
<reference evidence="7 8" key="1">
    <citation type="submission" date="2017-04" db="EMBL/GenBank/DDBJ databases">
        <title>Genome Sequence of the Model Brown-Rot Fungus Postia placenta SB12.</title>
        <authorList>
            <consortium name="DOE Joint Genome Institute"/>
            <person name="Gaskell J."/>
            <person name="Kersten P."/>
            <person name="Larrondo L.F."/>
            <person name="Canessa P."/>
            <person name="Martinez D."/>
            <person name="Hibbett D."/>
            <person name="Schmoll M."/>
            <person name="Kubicek C.P."/>
            <person name="Martinez A.T."/>
            <person name="Yadav J."/>
            <person name="Master E."/>
            <person name="Magnuson J.K."/>
            <person name="James T."/>
            <person name="Yaver D."/>
            <person name="Berka R."/>
            <person name="Labutti K."/>
            <person name="Lipzen A."/>
            <person name="Aerts A."/>
            <person name="Barry K."/>
            <person name="Henrissat B."/>
            <person name="Blanchette R."/>
            <person name="Grigoriev I."/>
            <person name="Cullen D."/>
        </authorList>
    </citation>
    <scope>NUCLEOTIDE SEQUENCE [LARGE SCALE GENOMIC DNA]</scope>
    <source>
        <strain evidence="7 8">MAD-698-R-SB12</strain>
    </source>
</reference>
<dbReference type="OrthoDB" id="8922241at2759"/>
<dbReference type="SMART" id="SM00355">
    <property type="entry name" value="ZnF_C2H2"/>
    <property type="match status" value="1"/>
</dbReference>
<dbReference type="Gene3D" id="3.30.160.60">
    <property type="entry name" value="Classic Zinc Finger"/>
    <property type="match status" value="1"/>
</dbReference>